<dbReference type="SUPFAM" id="SSF51735">
    <property type="entry name" value="NAD(P)-binding Rossmann-fold domains"/>
    <property type="match status" value="1"/>
</dbReference>
<evidence type="ECO:0000313" key="1">
    <source>
        <dbReference type="EMBL" id="KAK7999046.1"/>
    </source>
</evidence>
<dbReference type="EMBL" id="JAQQWI010000019">
    <property type="protein sequence ID" value="KAK7999046.1"/>
    <property type="molecule type" value="Genomic_DNA"/>
</dbReference>
<dbReference type="PANTHER" id="PTHR14097:SF9">
    <property type="entry name" value="EPIMERASE, PUTATIVE (AFU_ORTHOLOGUE AFUA_8G07320)-RELATED"/>
    <property type="match status" value="1"/>
</dbReference>
<name>A0ABR1R4C1_9PEZI</name>
<reference evidence="1 2" key="1">
    <citation type="submission" date="2023-01" db="EMBL/GenBank/DDBJ databases">
        <title>Analysis of 21 Apiospora genomes using comparative genomics revels a genus with tremendous synthesis potential of carbohydrate active enzymes and secondary metabolites.</title>
        <authorList>
            <person name="Sorensen T."/>
        </authorList>
    </citation>
    <scope>NUCLEOTIDE SEQUENCE [LARGE SCALE GENOMIC DNA]</scope>
    <source>
        <strain evidence="1 2">CBS 20057</strain>
    </source>
</reference>
<dbReference type="Gene3D" id="3.40.50.720">
    <property type="entry name" value="NAD(P)-binding Rossmann-like Domain"/>
    <property type="match status" value="1"/>
</dbReference>
<sequence length="243" mass="26628">MKVVIVGGSGLVVTELISQSMAMPEITSVVAVARKPIELGADTTDHAKFKSLVIDDYERFGDPVRKELAGADVCIWTVAITPGRLYQFDFAEVKRVCQDCTIAGLKAISEANTGSAETTSFVYMSAEGTPEDLTKKPFFMGDYLLMRGETERLVKVFGQDHENIEVHIVRPGMVWSSITFWRSMVAKMFRATNLLTSSIPNIGRTELAAAILDQAVRGFEKDDLSNADLVRIGEAALASRAEQ</sequence>
<dbReference type="PANTHER" id="PTHR14097">
    <property type="entry name" value="OXIDOREDUCTASE HTATIP2"/>
    <property type="match status" value="1"/>
</dbReference>
<protein>
    <recommendedName>
        <fullName evidence="3">NAD(P)-binding domain-containing protein</fullName>
    </recommendedName>
</protein>
<organism evidence="1 2">
    <name type="scientific">Apiospora marii</name>
    <dbReference type="NCBI Taxonomy" id="335849"/>
    <lineage>
        <taxon>Eukaryota</taxon>
        <taxon>Fungi</taxon>
        <taxon>Dikarya</taxon>
        <taxon>Ascomycota</taxon>
        <taxon>Pezizomycotina</taxon>
        <taxon>Sordariomycetes</taxon>
        <taxon>Xylariomycetidae</taxon>
        <taxon>Amphisphaeriales</taxon>
        <taxon>Apiosporaceae</taxon>
        <taxon>Apiospora</taxon>
    </lineage>
</organism>
<keyword evidence="2" id="KW-1185">Reference proteome</keyword>
<dbReference type="InterPro" id="IPR036291">
    <property type="entry name" value="NAD(P)-bd_dom_sf"/>
</dbReference>
<gene>
    <name evidence="1" type="ORF">PG991_014721</name>
</gene>
<accession>A0ABR1R4C1</accession>
<evidence type="ECO:0008006" key="3">
    <source>
        <dbReference type="Google" id="ProtNLM"/>
    </source>
</evidence>
<evidence type="ECO:0000313" key="2">
    <source>
        <dbReference type="Proteomes" id="UP001396898"/>
    </source>
</evidence>
<proteinExistence type="predicted"/>
<dbReference type="Proteomes" id="UP001396898">
    <property type="component" value="Unassembled WGS sequence"/>
</dbReference>
<comment type="caution">
    <text evidence="1">The sequence shown here is derived from an EMBL/GenBank/DDBJ whole genome shotgun (WGS) entry which is preliminary data.</text>
</comment>